<keyword evidence="2" id="KW-0732">Signal</keyword>
<feature type="transmembrane region" description="Helical" evidence="6">
    <location>
        <begin position="22"/>
        <end position="41"/>
    </location>
</feature>
<dbReference type="EMBL" id="LCJQ01000003">
    <property type="protein sequence ID" value="KKT82068.1"/>
    <property type="molecule type" value="Genomic_DNA"/>
</dbReference>
<dbReference type="GO" id="GO:0016491">
    <property type="term" value="F:oxidoreductase activity"/>
    <property type="evidence" value="ECO:0007669"/>
    <property type="project" value="UniProtKB-KW"/>
</dbReference>
<evidence type="ECO:0000259" key="7">
    <source>
        <dbReference type="PROSITE" id="PS51352"/>
    </source>
</evidence>
<name>A0A0G1KER3_9BACT</name>
<evidence type="ECO:0000313" key="9">
    <source>
        <dbReference type="Proteomes" id="UP000034595"/>
    </source>
</evidence>
<gene>
    <name evidence="8" type="ORF">UW78_C0003G0028</name>
</gene>
<dbReference type="PANTHER" id="PTHR13887">
    <property type="entry name" value="GLUTATHIONE S-TRANSFERASE KAPPA"/>
    <property type="match status" value="1"/>
</dbReference>
<evidence type="ECO:0000256" key="1">
    <source>
        <dbReference type="ARBA" id="ARBA00005791"/>
    </source>
</evidence>
<evidence type="ECO:0000256" key="5">
    <source>
        <dbReference type="ARBA" id="ARBA00023284"/>
    </source>
</evidence>
<keyword evidence="6" id="KW-0812">Transmembrane</keyword>
<dbReference type="PANTHER" id="PTHR13887:SF14">
    <property type="entry name" value="DISULFIDE BOND FORMATION PROTEIN D"/>
    <property type="match status" value="1"/>
</dbReference>
<keyword evidence="5" id="KW-0676">Redox-active center</keyword>
<dbReference type="Gene3D" id="3.40.30.10">
    <property type="entry name" value="Glutaredoxin"/>
    <property type="match status" value="1"/>
</dbReference>
<dbReference type="Pfam" id="PF13462">
    <property type="entry name" value="Thioredoxin_4"/>
    <property type="match status" value="1"/>
</dbReference>
<dbReference type="Proteomes" id="UP000034595">
    <property type="component" value="Unassembled WGS sequence"/>
</dbReference>
<comment type="similarity">
    <text evidence="1">Belongs to the thioredoxin family. DsbA subfamily.</text>
</comment>
<evidence type="ECO:0000256" key="3">
    <source>
        <dbReference type="ARBA" id="ARBA00023002"/>
    </source>
</evidence>
<feature type="domain" description="Thioredoxin" evidence="7">
    <location>
        <begin position="47"/>
        <end position="239"/>
    </location>
</feature>
<dbReference type="SUPFAM" id="SSF52833">
    <property type="entry name" value="Thioredoxin-like"/>
    <property type="match status" value="1"/>
</dbReference>
<organism evidence="8 9">
    <name type="scientific">Candidatus Azambacteria bacterium GW2011_GWA1_44_9</name>
    <dbReference type="NCBI Taxonomy" id="1618610"/>
    <lineage>
        <taxon>Bacteria</taxon>
        <taxon>Candidatus Azamiibacteriota</taxon>
    </lineage>
</organism>
<evidence type="ECO:0000256" key="4">
    <source>
        <dbReference type="ARBA" id="ARBA00023157"/>
    </source>
</evidence>
<keyword evidence="6" id="KW-0472">Membrane</keyword>
<dbReference type="InterPro" id="IPR012336">
    <property type="entry name" value="Thioredoxin-like_fold"/>
</dbReference>
<dbReference type="InterPro" id="IPR036249">
    <property type="entry name" value="Thioredoxin-like_sf"/>
</dbReference>
<sequence length="239" mass="25937">MEEQNNAQTPEMTSPTISTNNFAVPIAIVIAGLAIAIAVYFGDNKKITPPAEAQNVIVSAVTADDHILGNPRAKVIVVEYSDTECPFCKMFHDTMNKVMGEYGEGGNVAWVYRHYPLPFHQKAPKEAEATECANKLGGTEKYWTYINTIFRVTQGNDSLNEAELPKIAEEIGLDKTAFMNCLSSGEMKARVDRDMKSGQTAGVNGTPHSIVLVNGKVAGTIKGAQPYEQVKAIIEAALK</sequence>
<evidence type="ECO:0000256" key="6">
    <source>
        <dbReference type="SAM" id="Phobius"/>
    </source>
</evidence>
<dbReference type="InterPro" id="IPR013766">
    <property type="entry name" value="Thioredoxin_domain"/>
</dbReference>
<reference evidence="8 9" key="1">
    <citation type="journal article" date="2015" name="Nature">
        <title>rRNA introns, odd ribosomes, and small enigmatic genomes across a large radiation of phyla.</title>
        <authorList>
            <person name="Brown C.T."/>
            <person name="Hug L.A."/>
            <person name="Thomas B.C."/>
            <person name="Sharon I."/>
            <person name="Castelle C.J."/>
            <person name="Singh A."/>
            <person name="Wilkins M.J."/>
            <person name="Williams K.H."/>
            <person name="Banfield J.F."/>
        </authorList>
    </citation>
    <scope>NUCLEOTIDE SEQUENCE [LARGE SCALE GENOMIC DNA]</scope>
</reference>
<proteinExistence type="inferred from homology"/>
<dbReference type="PROSITE" id="PS51352">
    <property type="entry name" value="THIOREDOXIN_2"/>
    <property type="match status" value="1"/>
</dbReference>
<accession>A0A0G1KER3</accession>
<protein>
    <submittedName>
        <fullName evidence="8">Periplasmic thiol:disulfide interchange protein DsbA</fullName>
    </submittedName>
</protein>
<keyword evidence="6" id="KW-1133">Transmembrane helix</keyword>
<keyword evidence="4" id="KW-1015">Disulfide bond</keyword>
<dbReference type="AlphaFoldDB" id="A0A0G1KER3"/>
<keyword evidence="3" id="KW-0560">Oxidoreductase</keyword>
<comment type="caution">
    <text evidence="8">The sequence shown here is derived from an EMBL/GenBank/DDBJ whole genome shotgun (WGS) entry which is preliminary data.</text>
</comment>
<evidence type="ECO:0000256" key="2">
    <source>
        <dbReference type="ARBA" id="ARBA00022729"/>
    </source>
</evidence>
<evidence type="ECO:0000313" key="8">
    <source>
        <dbReference type="EMBL" id="KKT82068.1"/>
    </source>
</evidence>